<evidence type="ECO:0000313" key="2">
    <source>
        <dbReference type="EMBL" id="CDM68675.1"/>
    </source>
</evidence>
<dbReference type="RefSeq" id="WP_044037934.1">
    <property type="nucleotide sequence ID" value="NZ_HG917868.1"/>
</dbReference>
<keyword evidence="3" id="KW-1185">Reference proteome</keyword>
<keyword evidence="1" id="KW-0812">Transmembrane</keyword>
<sequence length="234" mass="26264">MRYSKVKAKRTSRRELIVVTFTLMVIFIGSTLFATALFNVFLKDSSAFSNNFKDDETAMTSGNVENNTAKEGSVTTFYIIQCGVFGIKENADKVNNDLNSQGMSFISEEGGKYKVIYSICNSGNEDEIMAMIESKGVAVAKIKKEITYSNICDEEIGEMIKGLISVVDKLKDNSVSSVEIQSLKKWCKELEQCDANEENANKANELRKYIEELPDEIDKTKISEINKKIYQCIV</sequence>
<feature type="transmembrane region" description="Helical" evidence="1">
    <location>
        <begin position="16"/>
        <end position="42"/>
    </location>
</feature>
<dbReference type="PATRIC" id="fig|1216932.3.peg.1509"/>
<evidence type="ECO:0000256" key="1">
    <source>
        <dbReference type="SAM" id="Phobius"/>
    </source>
</evidence>
<gene>
    <name evidence="2" type="ORF">CM240_1516</name>
</gene>
<protein>
    <submittedName>
        <fullName evidence="2">Uncharacterized protein</fullName>
    </submittedName>
</protein>
<dbReference type="STRING" id="1216932.CM240_1516"/>
<keyword evidence="1" id="KW-1133">Transmembrane helix</keyword>
<dbReference type="Proteomes" id="UP000019426">
    <property type="component" value="Chromosome M2/40_rep1"/>
</dbReference>
<dbReference type="KEGG" id="clt:CM240_1516"/>
<name>W6SG44_9CLOT</name>
<keyword evidence="1" id="KW-0472">Membrane</keyword>
<dbReference type="OrthoDB" id="1936130at2"/>
<accession>W6SG44</accession>
<evidence type="ECO:0000313" key="3">
    <source>
        <dbReference type="Proteomes" id="UP000019426"/>
    </source>
</evidence>
<dbReference type="HOGENOM" id="CLU_101302_0_0_9"/>
<proteinExistence type="predicted"/>
<dbReference type="InterPro" id="IPR036680">
    <property type="entry name" value="SPOR-like_sf"/>
</dbReference>
<reference evidence="2 3" key="1">
    <citation type="submission" date="2013-11" db="EMBL/GenBank/DDBJ databases">
        <title>Complete genome sequence of Clostridum sp. M2/40.</title>
        <authorList>
            <person name="Wibberg D."/>
            <person name="Puehler A."/>
            <person name="Schlueter A."/>
        </authorList>
    </citation>
    <scope>NUCLEOTIDE SEQUENCE [LARGE SCALE GENOMIC DNA]</scope>
    <source>
        <strain evidence="3">M2/40</strain>
    </source>
</reference>
<dbReference type="EMBL" id="HG917868">
    <property type="protein sequence ID" value="CDM68675.1"/>
    <property type="molecule type" value="Genomic_DNA"/>
</dbReference>
<dbReference type="eggNOG" id="ENOG5034C9A">
    <property type="taxonomic scope" value="Bacteria"/>
</dbReference>
<dbReference type="SUPFAM" id="SSF110997">
    <property type="entry name" value="Sporulation related repeat"/>
    <property type="match status" value="1"/>
</dbReference>
<dbReference type="GO" id="GO:0042834">
    <property type="term" value="F:peptidoglycan binding"/>
    <property type="evidence" value="ECO:0007669"/>
    <property type="project" value="InterPro"/>
</dbReference>
<dbReference type="AlphaFoldDB" id="W6SG44"/>
<organism evidence="2 3">
    <name type="scientific">Clostridium bornimense</name>
    <dbReference type="NCBI Taxonomy" id="1216932"/>
    <lineage>
        <taxon>Bacteria</taxon>
        <taxon>Bacillati</taxon>
        <taxon>Bacillota</taxon>
        <taxon>Clostridia</taxon>
        <taxon>Eubacteriales</taxon>
        <taxon>Clostridiaceae</taxon>
        <taxon>Clostridium</taxon>
    </lineage>
</organism>